<feature type="binding site" evidence="9">
    <location>
        <position position="161"/>
    </location>
    <ligand>
        <name>Zn(2+)</name>
        <dbReference type="ChEBI" id="CHEBI:29105"/>
        <note>catalytic</note>
    </ligand>
</feature>
<dbReference type="OrthoDB" id="9801430at2"/>
<dbReference type="CDD" id="cd14840">
    <property type="entry name" value="D-Ala-D-Ala_dipeptidase_Aad"/>
    <property type="match status" value="1"/>
</dbReference>
<evidence type="ECO:0000313" key="11">
    <source>
        <dbReference type="Proteomes" id="UP000267469"/>
    </source>
</evidence>
<keyword evidence="5 9" id="KW-0862">Zinc</keyword>
<keyword evidence="2 9" id="KW-0645">Protease</keyword>
<keyword evidence="3 9" id="KW-0479">Metal-binding</keyword>
<reference evidence="10 11" key="1">
    <citation type="submission" date="2018-10" db="EMBL/GenBank/DDBJ databases">
        <title>Sinomicrobium pectinilyticum sp. nov., a pectinase-producing bacterium isolated from alkaline and saline soil, and emended description of the genus Sinomicrobium.</title>
        <authorList>
            <person name="Cheng B."/>
            <person name="Li C."/>
            <person name="Lai Q."/>
            <person name="Du M."/>
            <person name="Shao Z."/>
            <person name="Xu P."/>
            <person name="Yang C."/>
        </authorList>
    </citation>
    <scope>NUCLEOTIDE SEQUENCE [LARGE SCALE GENOMIC DNA]</scope>
    <source>
        <strain evidence="10 11">5DNS001</strain>
    </source>
</reference>
<evidence type="ECO:0000256" key="3">
    <source>
        <dbReference type="ARBA" id="ARBA00022723"/>
    </source>
</evidence>
<evidence type="ECO:0000256" key="8">
    <source>
        <dbReference type="ARBA" id="ARBA00023316"/>
    </source>
</evidence>
<gene>
    <name evidence="10" type="ORF">ED312_22440</name>
</gene>
<keyword evidence="8" id="KW-0961">Cell wall biogenesis/degradation</keyword>
<dbReference type="EC" id="3.4.13.22" evidence="9"/>
<comment type="similarity">
    <text evidence="9">Belongs to the peptidase M15D family.</text>
</comment>
<comment type="function">
    <text evidence="9">Catalyzes hydrolysis of the D-alanyl-D-alanine dipeptide.</text>
</comment>
<accession>A0A3N0D0Q7</accession>
<feature type="binding site" evidence="9">
    <location>
        <position position="221"/>
    </location>
    <ligand>
        <name>Zn(2+)</name>
        <dbReference type="ChEBI" id="CHEBI:29105"/>
        <note>catalytic</note>
    </ligand>
</feature>
<dbReference type="PROSITE" id="PS51257">
    <property type="entry name" value="PROKAR_LIPOPROTEIN"/>
    <property type="match status" value="1"/>
</dbReference>
<dbReference type="SUPFAM" id="SSF55166">
    <property type="entry name" value="Hedgehog/DD-peptidase"/>
    <property type="match status" value="1"/>
</dbReference>
<dbReference type="Pfam" id="PF01427">
    <property type="entry name" value="Peptidase_M15"/>
    <property type="match status" value="1"/>
</dbReference>
<dbReference type="InterPro" id="IPR009045">
    <property type="entry name" value="Zn_M74/Hedgehog-like"/>
</dbReference>
<dbReference type="PANTHER" id="PTHR43126">
    <property type="entry name" value="D-ALANYL-D-ALANINE DIPEPTIDASE"/>
    <property type="match status" value="1"/>
</dbReference>
<protein>
    <recommendedName>
        <fullName evidence="9">D-alanyl-D-alanine dipeptidase</fullName>
        <shortName evidence="9">D-Ala-D-Ala dipeptidase</shortName>
        <ecNumber evidence="9">3.4.13.22</ecNumber>
    </recommendedName>
</protein>
<feature type="site" description="Transition state stabilizer" evidence="9">
    <location>
        <position position="127"/>
    </location>
</feature>
<keyword evidence="11" id="KW-1185">Reference proteome</keyword>
<organism evidence="10 11">
    <name type="scientific">Sinomicrobium pectinilyticum</name>
    <dbReference type="NCBI Taxonomy" id="1084421"/>
    <lineage>
        <taxon>Bacteria</taxon>
        <taxon>Pseudomonadati</taxon>
        <taxon>Bacteroidota</taxon>
        <taxon>Flavobacteriia</taxon>
        <taxon>Flavobacteriales</taxon>
        <taxon>Flavobacteriaceae</taxon>
        <taxon>Sinomicrobium</taxon>
    </lineage>
</organism>
<evidence type="ECO:0000256" key="7">
    <source>
        <dbReference type="ARBA" id="ARBA00023049"/>
    </source>
</evidence>
<dbReference type="GO" id="GO:0008270">
    <property type="term" value="F:zinc ion binding"/>
    <property type="evidence" value="ECO:0007669"/>
    <property type="project" value="UniProtKB-UniRule"/>
</dbReference>
<dbReference type="GO" id="GO:0071555">
    <property type="term" value="P:cell wall organization"/>
    <property type="evidence" value="ECO:0007669"/>
    <property type="project" value="UniProtKB-KW"/>
</dbReference>
<dbReference type="EMBL" id="RJTM01000182">
    <property type="protein sequence ID" value="RNL69242.1"/>
    <property type="molecule type" value="Genomic_DNA"/>
</dbReference>
<dbReference type="GO" id="GO:0008237">
    <property type="term" value="F:metallopeptidase activity"/>
    <property type="evidence" value="ECO:0007669"/>
    <property type="project" value="UniProtKB-KW"/>
</dbReference>
<dbReference type="RefSeq" id="WP_123218259.1">
    <property type="nucleotide sequence ID" value="NZ_RJTM01000182.1"/>
</dbReference>
<dbReference type="Gene3D" id="3.30.1380.10">
    <property type="match status" value="1"/>
</dbReference>
<dbReference type="GO" id="GO:0006508">
    <property type="term" value="P:proteolysis"/>
    <property type="evidence" value="ECO:0007669"/>
    <property type="project" value="UniProtKB-KW"/>
</dbReference>
<dbReference type="PANTHER" id="PTHR43126:SF1">
    <property type="entry name" value="D-ALANYL-D-ALANINE DIPEPTIDASE"/>
    <property type="match status" value="1"/>
</dbReference>
<proteinExistence type="inferred from homology"/>
<evidence type="ECO:0000256" key="4">
    <source>
        <dbReference type="ARBA" id="ARBA00022801"/>
    </source>
</evidence>
<keyword evidence="4 9" id="KW-0378">Hydrolase</keyword>
<comment type="cofactor">
    <cofactor evidence="9">
        <name>Zn(2+)</name>
        <dbReference type="ChEBI" id="CHEBI:29105"/>
    </cofactor>
    <text evidence="9">Binds 1 zinc ion per subunit.</text>
</comment>
<dbReference type="Proteomes" id="UP000267469">
    <property type="component" value="Unassembled WGS sequence"/>
</dbReference>
<feature type="binding site" evidence="9">
    <location>
        <position position="154"/>
    </location>
    <ligand>
        <name>Zn(2+)</name>
        <dbReference type="ChEBI" id="CHEBI:29105"/>
        <note>catalytic</note>
    </ligand>
</feature>
<evidence type="ECO:0000256" key="6">
    <source>
        <dbReference type="ARBA" id="ARBA00022997"/>
    </source>
</evidence>
<evidence type="ECO:0000313" key="10">
    <source>
        <dbReference type="EMBL" id="RNL69242.1"/>
    </source>
</evidence>
<evidence type="ECO:0000256" key="5">
    <source>
        <dbReference type="ARBA" id="ARBA00022833"/>
    </source>
</evidence>
<dbReference type="HAMAP" id="MF_01924">
    <property type="entry name" value="A_A_dipeptidase"/>
    <property type="match status" value="1"/>
</dbReference>
<evidence type="ECO:0000256" key="1">
    <source>
        <dbReference type="ARBA" id="ARBA00001362"/>
    </source>
</evidence>
<keyword evidence="7 9" id="KW-0482">Metalloprotease</keyword>
<dbReference type="InterPro" id="IPR000755">
    <property type="entry name" value="A_A_dipeptidase"/>
</dbReference>
<dbReference type="AlphaFoldDB" id="A0A3N0D0Q7"/>
<evidence type="ECO:0000256" key="2">
    <source>
        <dbReference type="ARBA" id="ARBA00022670"/>
    </source>
</evidence>
<comment type="caution">
    <text evidence="10">The sequence shown here is derived from an EMBL/GenBank/DDBJ whole genome shotgun (WGS) entry which is preliminary data.</text>
</comment>
<feature type="active site" description="Proton donor/acceptor" evidence="9">
    <location>
        <position position="218"/>
    </location>
</feature>
<name>A0A3N0D0Q7_SINP1</name>
<comment type="catalytic activity">
    <reaction evidence="1 9">
        <text>D-alanyl-D-alanine + H2O = 2 D-alanine</text>
        <dbReference type="Rhea" id="RHEA:20661"/>
        <dbReference type="ChEBI" id="CHEBI:15377"/>
        <dbReference type="ChEBI" id="CHEBI:57416"/>
        <dbReference type="ChEBI" id="CHEBI:57822"/>
        <dbReference type="EC" id="3.4.13.22"/>
    </reaction>
</comment>
<sequence length="240" mass="27856">MKKIIIPLFIVLFAACKEKHDKQESPPDGFNDSVAIKDTVVKTEVEEPEPELLSLDDVADTAFVRLRDYSRDFVYDMKYATEDNFLKTKVYDCAECYVRAKTARALIAANTELMVKGYRIKFFDCYRPHDVQKKMWKIVPNPQYVANPAKGSIHNKGGAVDITLVDKEGKELDMGTGFDFFGKEAHHDYTKHPKKILENRKLLKETMEKHGFWGIRTEWWHYNLTSASNSKVTNFRWDCE</sequence>
<dbReference type="GO" id="GO:0160237">
    <property type="term" value="F:D-Ala-D-Ala dipeptidase activity"/>
    <property type="evidence" value="ECO:0007669"/>
    <property type="project" value="UniProtKB-EC"/>
</dbReference>
<keyword evidence="6 9" id="KW-0224">Dipeptidase</keyword>
<evidence type="ECO:0000256" key="9">
    <source>
        <dbReference type="HAMAP-Rule" id="MF_01924"/>
    </source>
</evidence>